<proteinExistence type="predicted"/>
<evidence type="ECO:0008006" key="2">
    <source>
        <dbReference type="Google" id="ProtNLM"/>
    </source>
</evidence>
<feature type="non-terminal residue" evidence="1">
    <location>
        <position position="1"/>
    </location>
</feature>
<dbReference type="AlphaFoldDB" id="A0A3B0YDZ2"/>
<dbReference type="EMBL" id="UOFJ01000729">
    <property type="protein sequence ID" value="VAW73837.1"/>
    <property type="molecule type" value="Genomic_DNA"/>
</dbReference>
<organism evidence="1">
    <name type="scientific">hydrothermal vent metagenome</name>
    <dbReference type="NCBI Taxonomy" id="652676"/>
    <lineage>
        <taxon>unclassified sequences</taxon>
        <taxon>metagenomes</taxon>
        <taxon>ecological metagenomes</taxon>
    </lineage>
</organism>
<name>A0A3B0YDZ2_9ZZZZ</name>
<gene>
    <name evidence="1" type="ORF">MNBD_GAMMA10-1884</name>
</gene>
<evidence type="ECO:0000313" key="1">
    <source>
        <dbReference type="EMBL" id="VAW73837.1"/>
    </source>
</evidence>
<reference evidence="1" key="1">
    <citation type="submission" date="2018-06" db="EMBL/GenBank/DDBJ databases">
        <authorList>
            <person name="Zhirakovskaya E."/>
        </authorList>
    </citation>
    <scope>NUCLEOTIDE SEQUENCE</scope>
</reference>
<protein>
    <recommendedName>
        <fullName evidence="2">VCBS repeat-containing protein</fullName>
    </recommendedName>
</protein>
<sequence length="68" mass="7636">DMRAIYYDSTGGIQRLTLMAKGDYNGDGIEDRLLFMENSVEEGSYSTEYFYIITRTVAGGPISLLKEV</sequence>
<accession>A0A3B0YDZ2</accession>